<dbReference type="PANTHER" id="PTHR23205">
    <property type="entry name" value="SPLICING FACTOR 3A SUBUNIT 2"/>
    <property type="match status" value="1"/>
</dbReference>
<keyword evidence="8" id="KW-1185">Reference proteome</keyword>
<organism evidence="7 8">
    <name type="scientific">Wickerhamomyces pijperi</name>
    <name type="common">Yeast</name>
    <name type="synonym">Pichia pijperi</name>
    <dbReference type="NCBI Taxonomy" id="599730"/>
    <lineage>
        <taxon>Eukaryota</taxon>
        <taxon>Fungi</taxon>
        <taxon>Dikarya</taxon>
        <taxon>Ascomycota</taxon>
        <taxon>Saccharomycotina</taxon>
        <taxon>Saccharomycetes</taxon>
        <taxon>Phaffomycetales</taxon>
        <taxon>Wickerhamomycetaceae</taxon>
        <taxon>Wickerhamomyces</taxon>
    </lineage>
</organism>
<gene>
    <name evidence="7" type="ORF">WICPIJ_005575</name>
</gene>
<feature type="domain" description="SF3A2" evidence="6">
    <location>
        <begin position="87"/>
        <end position="183"/>
    </location>
</feature>
<evidence type="ECO:0000313" key="7">
    <source>
        <dbReference type="EMBL" id="KAH3683456.1"/>
    </source>
</evidence>
<keyword evidence="4" id="KW-0539">Nucleus</keyword>
<evidence type="ECO:0000256" key="4">
    <source>
        <dbReference type="ARBA" id="ARBA00023242"/>
    </source>
</evidence>
<dbReference type="EMBL" id="JAEUBG010003117">
    <property type="protein sequence ID" value="KAH3683456.1"/>
    <property type="molecule type" value="Genomic_DNA"/>
</dbReference>
<feature type="region of interest" description="Disordered" evidence="5">
    <location>
        <begin position="1"/>
        <end position="20"/>
    </location>
</feature>
<dbReference type="Gene3D" id="2.60.40.2690">
    <property type="match status" value="1"/>
</dbReference>
<comment type="caution">
    <text evidence="7">The sequence shown here is derived from an EMBL/GenBank/DDBJ whole genome shotgun (WGS) entry which is preliminary data.</text>
</comment>
<sequence>MDYQNRIGSKKGGGGVASSQELNVAQRQRVSELFDIKSNPYIHKNHLGQFECKLCLTLHNTKESFLNHSQAAAEGVNQNLIESYTKIGLPSYKIQKLRNEDGDLGLFITVNYPKSTTSASPFFRFMSSFEVNSMKPQAQSTDDCQYLILHCKPYDNISIKLPNQEILKDSNFWDHWDNDIKEFYIQFFFKSKGDTQT</sequence>
<proteinExistence type="predicted"/>
<dbReference type="InterPro" id="IPR052092">
    <property type="entry name" value="SF3A2"/>
</dbReference>
<dbReference type="GO" id="GO:0071004">
    <property type="term" value="C:U2-type prespliceosome"/>
    <property type="evidence" value="ECO:0007669"/>
    <property type="project" value="TreeGrafter"/>
</dbReference>
<keyword evidence="1" id="KW-0479">Metal-binding</keyword>
<accession>A0A9P8Q3L8</accession>
<dbReference type="PANTHER" id="PTHR23205:SF0">
    <property type="entry name" value="SPLICING FACTOR 3A SUBUNIT 2"/>
    <property type="match status" value="1"/>
</dbReference>
<keyword evidence="2" id="KW-0863">Zinc-finger</keyword>
<dbReference type="GO" id="GO:0005686">
    <property type="term" value="C:U2 snRNP"/>
    <property type="evidence" value="ECO:0007669"/>
    <property type="project" value="TreeGrafter"/>
</dbReference>
<reference evidence="7" key="2">
    <citation type="submission" date="2021-01" db="EMBL/GenBank/DDBJ databases">
        <authorList>
            <person name="Schikora-Tamarit M.A."/>
        </authorList>
    </citation>
    <scope>NUCLEOTIDE SEQUENCE</scope>
    <source>
        <strain evidence="7">CBS2887</strain>
    </source>
</reference>
<dbReference type="OrthoDB" id="10250970at2759"/>
<evidence type="ECO:0000256" key="1">
    <source>
        <dbReference type="ARBA" id="ARBA00022723"/>
    </source>
</evidence>
<evidence type="ECO:0000256" key="5">
    <source>
        <dbReference type="SAM" id="MobiDB-lite"/>
    </source>
</evidence>
<dbReference type="GO" id="GO:0008270">
    <property type="term" value="F:zinc ion binding"/>
    <property type="evidence" value="ECO:0007669"/>
    <property type="project" value="UniProtKB-KW"/>
</dbReference>
<protein>
    <recommendedName>
        <fullName evidence="6">SF3A2 domain-containing protein</fullName>
    </recommendedName>
</protein>
<evidence type="ECO:0000256" key="3">
    <source>
        <dbReference type="ARBA" id="ARBA00022833"/>
    </source>
</evidence>
<dbReference type="Pfam" id="PF16835">
    <property type="entry name" value="SF3A2"/>
    <property type="match status" value="1"/>
</dbReference>
<keyword evidence="3" id="KW-0862">Zinc</keyword>
<dbReference type="AlphaFoldDB" id="A0A9P8Q3L8"/>
<evidence type="ECO:0000259" key="6">
    <source>
        <dbReference type="Pfam" id="PF16835"/>
    </source>
</evidence>
<evidence type="ECO:0000256" key="2">
    <source>
        <dbReference type="ARBA" id="ARBA00022771"/>
    </source>
</evidence>
<dbReference type="InterPro" id="IPR031781">
    <property type="entry name" value="SF3A2_dom"/>
</dbReference>
<evidence type="ECO:0000313" key="8">
    <source>
        <dbReference type="Proteomes" id="UP000774326"/>
    </source>
</evidence>
<dbReference type="Proteomes" id="UP000774326">
    <property type="component" value="Unassembled WGS sequence"/>
</dbReference>
<dbReference type="GO" id="GO:0000245">
    <property type="term" value="P:spliceosomal complex assembly"/>
    <property type="evidence" value="ECO:0007669"/>
    <property type="project" value="TreeGrafter"/>
</dbReference>
<reference evidence="7" key="1">
    <citation type="journal article" date="2021" name="Open Biol.">
        <title>Shared evolutionary footprints suggest mitochondrial oxidative damage underlies multiple complex I losses in fungi.</title>
        <authorList>
            <person name="Schikora-Tamarit M.A."/>
            <person name="Marcet-Houben M."/>
            <person name="Nosek J."/>
            <person name="Gabaldon T."/>
        </authorList>
    </citation>
    <scope>NUCLEOTIDE SEQUENCE</scope>
    <source>
        <strain evidence="7">CBS2887</strain>
    </source>
</reference>
<dbReference type="GO" id="GO:0071013">
    <property type="term" value="C:catalytic step 2 spliceosome"/>
    <property type="evidence" value="ECO:0007669"/>
    <property type="project" value="TreeGrafter"/>
</dbReference>
<name>A0A9P8Q3L8_WICPI</name>